<dbReference type="EMBL" id="CP010785">
    <property type="protein sequence ID" value="ATF07847.1"/>
    <property type="molecule type" value="Genomic_DNA"/>
</dbReference>
<dbReference type="Pfam" id="PF02371">
    <property type="entry name" value="Transposase_20"/>
    <property type="match status" value="1"/>
</dbReference>
<dbReference type="GO" id="GO:0004803">
    <property type="term" value="F:transposase activity"/>
    <property type="evidence" value="ECO:0007669"/>
    <property type="project" value="InterPro"/>
</dbReference>
<accession>A0AAD0ED86</accession>
<dbReference type="PANTHER" id="PTHR33055:SF3">
    <property type="entry name" value="PUTATIVE TRANSPOSASE FOR IS117-RELATED"/>
    <property type="match status" value="1"/>
</dbReference>
<evidence type="ECO:0000259" key="1">
    <source>
        <dbReference type="Pfam" id="PF02371"/>
    </source>
</evidence>
<dbReference type="PANTHER" id="PTHR33055">
    <property type="entry name" value="TRANSPOSASE FOR INSERTION SEQUENCE ELEMENT IS1111A"/>
    <property type="match status" value="1"/>
</dbReference>
<dbReference type="AlphaFoldDB" id="A0AAD0ED86"/>
<dbReference type="GO" id="GO:0003677">
    <property type="term" value="F:DNA binding"/>
    <property type="evidence" value="ECO:0007669"/>
    <property type="project" value="InterPro"/>
</dbReference>
<gene>
    <name evidence="2" type="ORF">PhaeoP63_03815</name>
</gene>
<geneLocation type="plasmid" evidence="3">
    <name>pp63_a</name>
</geneLocation>
<evidence type="ECO:0000313" key="2">
    <source>
        <dbReference type="EMBL" id="ATF07847.1"/>
    </source>
</evidence>
<name>A0AAD0ED86_9RHOB</name>
<dbReference type="InterPro" id="IPR047650">
    <property type="entry name" value="Transpos_IS110"/>
</dbReference>
<feature type="domain" description="Transposase IS116/IS110/IS902 C-terminal" evidence="1">
    <location>
        <begin position="55"/>
        <end position="102"/>
    </location>
</feature>
<sequence length="116" mass="12488">MADFVHVKTHPKCRHLFTRWRPNQVRGIFQISDDARIKAISSGIEEISRTEKDSANIMTIPGVGPLISTAIVAAIGKGEVFDRGRDFTAWVGLVPPQFSTAKGLSLVGSANAATAI</sequence>
<dbReference type="GO" id="GO:0006313">
    <property type="term" value="P:DNA transposition"/>
    <property type="evidence" value="ECO:0007669"/>
    <property type="project" value="InterPro"/>
</dbReference>
<keyword evidence="2" id="KW-0614">Plasmid</keyword>
<dbReference type="InterPro" id="IPR003346">
    <property type="entry name" value="Transposase_20"/>
</dbReference>
<proteinExistence type="predicted"/>
<reference evidence="2 3" key="1">
    <citation type="journal article" date="2017" name="Front. Microbiol.">
        <title>Phaeobacter piscinae sp. nov., a species of the Roseobacter group and potential aquaculture probiont.</title>
        <authorList>
            <person name="Sonnenschein E.C."/>
            <person name="Phippen C.B.W."/>
            <person name="Nielsen K.F."/>
            <person name="Mateiu R.V."/>
            <person name="Melchiorsen J."/>
            <person name="Gram L."/>
            <person name="Overmann J."/>
            <person name="Freese H.M."/>
        </authorList>
    </citation>
    <scope>NUCLEOTIDE SEQUENCE [LARGE SCALE GENOMIC DNA]</scope>
    <source>
        <strain evidence="2 3">P63</strain>
    </source>
</reference>
<evidence type="ECO:0000313" key="3">
    <source>
        <dbReference type="Proteomes" id="UP000217545"/>
    </source>
</evidence>
<protein>
    <submittedName>
        <fullName evidence="2">Transposase</fullName>
    </submittedName>
</protein>
<dbReference type="Proteomes" id="UP000217545">
    <property type="component" value="Plasmid pP63_a"/>
</dbReference>
<organism evidence="2 3">
    <name type="scientific">Phaeobacter gallaeciensis</name>
    <dbReference type="NCBI Taxonomy" id="60890"/>
    <lineage>
        <taxon>Bacteria</taxon>
        <taxon>Pseudomonadati</taxon>
        <taxon>Pseudomonadota</taxon>
        <taxon>Alphaproteobacteria</taxon>
        <taxon>Rhodobacterales</taxon>
        <taxon>Roseobacteraceae</taxon>
        <taxon>Phaeobacter</taxon>
    </lineage>
</organism>